<dbReference type="InterPro" id="IPR055385">
    <property type="entry name" value="GpJ_HDII-ins2"/>
</dbReference>
<feature type="non-terminal residue" evidence="3">
    <location>
        <position position="1038"/>
    </location>
</feature>
<name>X7F1E4_9RHOB</name>
<dbReference type="Pfam" id="PF24801">
    <property type="entry name" value="FNIII-A_GpJ"/>
    <property type="match status" value="1"/>
</dbReference>
<dbReference type="STRING" id="1449351.RISW2_21935"/>
<dbReference type="EMBL" id="JAME01000077">
    <property type="protein sequence ID" value="ETX26580.1"/>
    <property type="molecule type" value="Genomic_DNA"/>
</dbReference>
<dbReference type="AlphaFoldDB" id="X7F1E4"/>
<reference evidence="3 4" key="1">
    <citation type="submission" date="2014-01" db="EMBL/GenBank/DDBJ databases">
        <title>Roseivivax isoporae LMG 25204 Genome Sequencing.</title>
        <authorList>
            <person name="Lai Q."/>
            <person name="Li G."/>
            <person name="Shao Z."/>
        </authorList>
    </citation>
    <scope>NUCLEOTIDE SEQUENCE [LARGE SCALE GENOMIC DNA]</scope>
    <source>
        <strain evidence="3 4">LMG 25204</strain>
    </source>
</reference>
<gene>
    <name evidence="3" type="ORF">RISW2_21935</name>
</gene>
<organism evidence="3 4">
    <name type="scientific">Roseivivax isoporae LMG 25204</name>
    <dbReference type="NCBI Taxonomy" id="1449351"/>
    <lineage>
        <taxon>Bacteria</taxon>
        <taxon>Pseudomonadati</taxon>
        <taxon>Pseudomonadota</taxon>
        <taxon>Alphaproteobacteria</taxon>
        <taxon>Rhodobacterales</taxon>
        <taxon>Roseobacteraceae</taxon>
        <taxon>Roseivivax</taxon>
    </lineage>
</organism>
<keyword evidence="4" id="KW-1185">Reference proteome</keyword>
<evidence type="ECO:0000313" key="4">
    <source>
        <dbReference type="Proteomes" id="UP000023430"/>
    </source>
</evidence>
<evidence type="ECO:0000313" key="3">
    <source>
        <dbReference type="EMBL" id="ETX26580.1"/>
    </source>
</evidence>
<evidence type="ECO:0000259" key="2">
    <source>
        <dbReference type="Pfam" id="PF24801"/>
    </source>
</evidence>
<comment type="caution">
    <text evidence="3">The sequence shown here is derived from an EMBL/GenBank/DDBJ whole genome shotgun (WGS) entry which is preliminary data.</text>
</comment>
<proteinExistence type="predicted"/>
<accession>X7F1E4</accession>
<protein>
    <recommendedName>
        <fullName evidence="2">Tip attachment protein J HDII-ins2 domain-containing protein</fullName>
    </recommendedName>
</protein>
<evidence type="ECO:0000256" key="1">
    <source>
        <dbReference type="SAM" id="Coils"/>
    </source>
</evidence>
<dbReference type="eggNOG" id="COG4733">
    <property type="taxonomic scope" value="Bacteria"/>
</dbReference>
<feature type="domain" description="Tip attachment protein J HDII-ins2" evidence="2">
    <location>
        <begin position="271"/>
        <end position="390"/>
    </location>
</feature>
<keyword evidence="1" id="KW-0175">Coiled coil</keyword>
<dbReference type="Proteomes" id="UP000023430">
    <property type="component" value="Unassembled WGS sequence"/>
</dbReference>
<dbReference type="NCBIfam" id="NF040662">
    <property type="entry name" value="attach_TipJ_rel"/>
    <property type="match status" value="1"/>
</dbReference>
<sequence>MHAVRFLDQPALRDAGGGGRVRLAVSAASNGNTALMPDVYSIRMVEDPCLPGASVHQYPVGVSLDWAMDDLARALGMDLDLVEVFNGETHVPREAWADTRPEAGAALALRAVPGISGAIALFASFAGQWVAGLSFLGGGLLAQAVGLAVTFAVQAAASSLLRPETPSIGADRGPDRYSISGSRNRLIQWDAVPIVMGRMRFAPPYGAAPYTEVRGEDQYLRLLFVWGRGPVRLSDLRIGNTSLDSFEGVEIEHDLDGTGTLSLFPRDADQQSLNVKINDDWSTRETAEDTDEFGVTVTFPNGIYEVTDEGRSNTNFELLGEYRAVGSPTWIPFWEVRENREAASTVRYATNVKPPVPGQFEIRLRVNDLEADDNEHIIDAFWTALRSFRNEAPVNAPGIAKTALVIKANDELSGVIDEFNAIVERAVPTWNGSNWNSSGYTSNPAALFRDVLTSPSNARPVTSANTADDNLGEWFEHCTALGLTYENVLQGQNSVAAVLTAIATAGFASPTMYDDRFGVVIDKARDTVVQAITPRNSWNFSGQINAPEELHALRVQFRNREKDYADDEVIVYAQGYSAANATRFEVVNPDGISIVEQAQLFGRFLLLSRILRAAPYQVSMDFEHLLARRGDLVAFSHDAALIGDTAGRIKDVDGVTLTVDEPVTFDAGGSYNVRVRTRDGVMLLLTATGTGTTDKITVSDATNINAGDLFLFGPVDGEAQLCLISDIERGEDMQAEIALLPYVPELYDAIDEGAFESDLSEPVGLGLVGPAQPRILQVLTREQSLPQSAQGDVLPTIIVSFEPGFAPAGNWRVTQARNALVSWRLTGTDSWQTMTVSALAGEARITGVQRGAQYDIRVIAQDAEFRTSQPAFVLAHQIGGLLSLPPTVQGFAVEPFIVLDSAGGQRRPGLRLTWTPPPSRIRQMTWQVRVQATGQVVQQGGRAEAQEGATIVSGNIVPGETYEVRMSHVAPGPVDLVWTAWLAVTAPDVRLSAEDLADELRAEIEEALTRHDAELEEAEGVVAELRDSAIAAYGDYRL</sequence>
<feature type="coiled-coil region" evidence="1">
    <location>
        <begin position="990"/>
        <end position="1028"/>
    </location>
</feature>